<dbReference type="Gene3D" id="3.40.1380.20">
    <property type="entry name" value="Pyruvate kinase, C-terminal domain"/>
    <property type="match status" value="1"/>
</dbReference>
<dbReference type="NCBIfam" id="NF004978">
    <property type="entry name" value="PRK06354.1"/>
    <property type="match status" value="1"/>
</dbReference>
<dbReference type="InterPro" id="IPR015813">
    <property type="entry name" value="Pyrv/PenolPyrv_kinase-like_dom"/>
</dbReference>
<keyword evidence="11" id="KW-0067">ATP-binding</keyword>
<dbReference type="EC" id="2.7.1.40" evidence="5 15"/>
<evidence type="ECO:0000256" key="15">
    <source>
        <dbReference type="NCBIfam" id="TIGR01064"/>
    </source>
</evidence>
<comment type="cofactor">
    <cofactor evidence="2">
        <name>K(+)</name>
        <dbReference type="ChEBI" id="CHEBI:29103"/>
    </cofactor>
</comment>
<organism evidence="19">
    <name type="scientific">uncultured Alphaproteobacteria bacterium</name>
    <dbReference type="NCBI Taxonomy" id="91750"/>
    <lineage>
        <taxon>Bacteria</taxon>
        <taxon>Pseudomonadati</taxon>
        <taxon>Pseudomonadota</taxon>
        <taxon>Alphaproteobacteria</taxon>
        <taxon>environmental samples</taxon>
    </lineage>
</organism>
<dbReference type="SUPFAM" id="SSF52935">
    <property type="entry name" value="PK C-terminal domain-like"/>
    <property type="match status" value="1"/>
</dbReference>
<dbReference type="AlphaFoldDB" id="A0A6M4NMY1"/>
<evidence type="ECO:0000256" key="2">
    <source>
        <dbReference type="ARBA" id="ARBA00001958"/>
    </source>
</evidence>
<dbReference type="InterPro" id="IPR015806">
    <property type="entry name" value="Pyrv_Knase_insert_dom_sf"/>
</dbReference>
<dbReference type="FunFam" id="3.20.20.60:FF:000025">
    <property type="entry name" value="Pyruvate kinase"/>
    <property type="match status" value="1"/>
</dbReference>
<evidence type="ECO:0000256" key="10">
    <source>
        <dbReference type="ARBA" id="ARBA00022777"/>
    </source>
</evidence>
<comment type="similarity">
    <text evidence="4 16">Belongs to the pyruvate kinase family.</text>
</comment>
<dbReference type="NCBIfam" id="NF004491">
    <property type="entry name" value="PRK05826.1"/>
    <property type="match status" value="1"/>
</dbReference>
<evidence type="ECO:0000256" key="3">
    <source>
        <dbReference type="ARBA" id="ARBA00004997"/>
    </source>
</evidence>
<dbReference type="Gene3D" id="3.20.20.60">
    <property type="entry name" value="Phosphoenolpyruvate-binding domains"/>
    <property type="match status" value="1"/>
</dbReference>
<evidence type="ECO:0000256" key="14">
    <source>
        <dbReference type="ARBA" id="ARBA00023317"/>
    </source>
</evidence>
<keyword evidence="8" id="KW-0479">Metal-binding</keyword>
<dbReference type="InterPro" id="IPR001697">
    <property type="entry name" value="Pyr_Knase"/>
</dbReference>
<dbReference type="SUPFAM" id="SSF50800">
    <property type="entry name" value="PK beta-barrel domain-like"/>
    <property type="match status" value="1"/>
</dbReference>
<comment type="catalytic activity">
    <reaction evidence="16">
        <text>pyruvate + ATP = phosphoenolpyruvate + ADP + H(+)</text>
        <dbReference type="Rhea" id="RHEA:18157"/>
        <dbReference type="ChEBI" id="CHEBI:15361"/>
        <dbReference type="ChEBI" id="CHEBI:15378"/>
        <dbReference type="ChEBI" id="CHEBI:30616"/>
        <dbReference type="ChEBI" id="CHEBI:58702"/>
        <dbReference type="ChEBI" id="CHEBI:456216"/>
        <dbReference type="EC" id="2.7.1.40"/>
    </reaction>
</comment>
<keyword evidence="13 16" id="KW-0324">Glycolysis</keyword>
<reference evidence="19" key="1">
    <citation type="submission" date="2020-01" db="EMBL/GenBank/DDBJ databases">
        <title>Gastrointestinal microbiota of LL stock colony Peromyscus leucopus.</title>
        <authorList>
            <person name="Milovic A."/>
            <person name="Bassam K."/>
            <person name="Keay E."/>
            <person name="Barbour A.G."/>
        </authorList>
    </citation>
    <scope>NUCLEOTIDE SEQUENCE</scope>
    <source>
        <strain evidence="19">LL90</strain>
    </source>
</reference>
<keyword evidence="9" id="KW-0547">Nucleotide-binding</keyword>
<dbReference type="PANTHER" id="PTHR11817">
    <property type="entry name" value="PYRUVATE KINASE"/>
    <property type="match status" value="1"/>
</dbReference>
<protein>
    <recommendedName>
        <fullName evidence="6 15">Pyruvate kinase</fullName>
        <ecNumber evidence="5 15">2.7.1.40</ecNumber>
    </recommendedName>
</protein>
<evidence type="ECO:0000256" key="1">
    <source>
        <dbReference type="ARBA" id="ARBA00001946"/>
    </source>
</evidence>
<dbReference type="InterPro" id="IPR015795">
    <property type="entry name" value="Pyrv_Knase_C"/>
</dbReference>
<evidence type="ECO:0000259" key="17">
    <source>
        <dbReference type="Pfam" id="PF00224"/>
    </source>
</evidence>
<evidence type="ECO:0000256" key="8">
    <source>
        <dbReference type="ARBA" id="ARBA00022723"/>
    </source>
</evidence>
<feature type="domain" description="Pyruvate kinase C-terminal" evidence="18">
    <location>
        <begin position="356"/>
        <end position="469"/>
    </location>
</feature>
<evidence type="ECO:0000256" key="9">
    <source>
        <dbReference type="ARBA" id="ARBA00022741"/>
    </source>
</evidence>
<keyword evidence="12 16" id="KW-0460">Magnesium</keyword>
<dbReference type="GO" id="GO:0016301">
    <property type="term" value="F:kinase activity"/>
    <property type="evidence" value="ECO:0007669"/>
    <property type="project" value="UniProtKB-KW"/>
</dbReference>
<name>A0A6M4NMY1_9PROT</name>
<dbReference type="GO" id="GO:0004743">
    <property type="term" value="F:pyruvate kinase activity"/>
    <property type="evidence" value="ECO:0007669"/>
    <property type="project" value="UniProtKB-UniRule"/>
</dbReference>
<evidence type="ECO:0000259" key="18">
    <source>
        <dbReference type="Pfam" id="PF02887"/>
    </source>
</evidence>
<evidence type="ECO:0000256" key="7">
    <source>
        <dbReference type="ARBA" id="ARBA00022679"/>
    </source>
</evidence>
<dbReference type="PROSITE" id="PS00110">
    <property type="entry name" value="PYRUVATE_KINASE"/>
    <property type="match status" value="1"/>
</dbReference>
<evidence type="ECO:0000256" key="11">
    <source>
        <dbReference type="ARBA" id="ARBA00022840"/>
    </source>
</evidence>
<dbReference type="UniPathway" id="UPA00109">
    <property type="reaction ID" value="UER00188"/>
</dbReference>
<dbReference type="SUPFAM" id="SSF51621">
    <property type="entry name" value="Phosphoenolpyruvate/pyruvate domain"/>
    <property type="match status" value="1"/>
</dbReference>
<accession>A0A6M4NMY1</accession>
<keyword evidence="10 16" id="KW-0418">Kinase</keyword>
<proteinExistence type="inferred from homology"/>
<sequence>MPRKTCTHILATIGPSSASEERISALIDAGADAFRFNFSHGTHKEHKQRLDIVRKLSRQKGLHIAVVADLQGPKLRVGQFRDGRIMLEEGQNFVLDMKDELGTQNRVTLPHKEIFAAIKPGDELLLNDGNIVLEIVSKTDDSAVTKVKVGGELSSHKGVNLPNIKLPISAITEKDREDLKFALKLGVDWVCLSFVQSAQDVREAKELIGGKAMVISKLEKPSAIVELDEIIRLSDGIMVARGDLGVECPLQTVPVLQKKIVNACRRYARPVIVATQMLESMIEKPTPTRAEVSDVATAVYDGCDAVMLSAETAAGKYPVEAVKMMGKIITQVEADPLFFQYIKKTQEITCCVGEADSITYAASEISKVLDHVAGVVTYTTSGRTTFLIARERPNIPIIAVTPDEKVAQQLALVWGARPFVKKSHFSSFAKFEDNAVQIALDSGWAHHGDHIIITGGFPLGVKGRTNILHTVHIK</sequence>
<dbReference type="Pfam" id="PF00224">
    <property type="entry name" value="PK"/>
    <property type="match status" value="1"/>
</dbReference>
<dbReference type="InterPro" id="IPR015793">
    <property type="entry name" value="Pyrv_Knase_brl"/>
</dbReference>
<comment type="pathway">
    <text evidence="3 16">Carbohydrate degradation; glycolysis; pyruvate from D-glyceraldehyde 3-phosphate: step 5/5.</text>
</comment>
<keyword evidence="14 19" id="KW-0670">Pyruvate</keyword>
<comment type="cofactor">
    <cofactor evidence="1">
        <name>Mg(2+)</name>
        <dbReference type="ChEBI" id="CHEBI:18420"/>
    </cofactor>
</comment>
<gene>
    <name evidence="19" type="ORF">PlAlph_2730</name>
</gene>
<dbReference type="InterPro" id="IPR011037">
    <property type="entry name" value="Pyrv_Knase-like_insert_dom_sf"/>
</dbReference>
<dbReference type="PRINTS" id="PR01050">
    <property type="entry name" value="PYRUVTKNASE"/>
</dbReference>
<dbReference type="EMBL" id="MN990729">
    <property type="protein sequence ID" value="QJR98268.1"/>
    <property type="molecule type" value="Genomic_DNA"/>
</dbReference>
<evidence type="ECO:0000256" key="4">
    <source>
        <dbReference type="ARBA" id="ARBA00008663"/>
    </source>
</evidence>
<feature type="domain" description="Pyruvate kinase barrel" evidence="17">
    <location>
        <begin position="7"/>
        <end position="322"/>
    </location>
</feature>
<evidence type="ECO:0000256" key="12">
    <source>
        <dbReference type="ARBA" id="ARBA00022842"/>
    </source>
</evidence>
<dbReference type="Gene3D" id="2.40.33.10">
    <property type="entry name" value="PK beta-barrel domain-like"/>
    <property type="match status" value="1"/>
</dbReference>
<dbReference type="GO" id="GO:0000287">
    <property type="term" value="F:magnesium ion binding"/>
    <property type="evidence" value="ECO:0007669"/>
    <property type="project" value="UniProtKB-UniRule"/>
</dbReference>
<dbReference type="InterPro" id="IPR018209">
    <property type="entry name" value="Pyrv_Knase_AS"/>
</dbReference>
<dbReference type="GO" id="GO:0030955">
    <property type="term" value="F:potassium ion binding"/>
    <property type="evidence" value="ECO:0007669"/>
    <property type="project" value="UniProtKB-UniRule"/>
</dbReference>
<keyword evidence="7 16" id="KW-0808">Transferase</keyword>
<dbReference type="FunFam" id="2.40.33.10:FF:000001">
    <property type="entry name" value="Pyruvate kinase"/>
    <property type="match status" value="1"/>
</dbReference>
<evidence type="ECO:0000256" key="5">
    <source>
        <dbReference type="ARBA" id="ARBA00012142"/>
    </source>
</evidence>
<evidence type="ECO:0000256" key="16">
    <source>
        <dbReference type="RuleBase" id="RU000504"/>
    </source>
</evidence>
<dbReference type="Pfam" id="PF02887">
    <property type="entry name" value="PK_C"/>
    <property type="match status" value="1"/>
</dbReference>
<dbReference type="GO" id="GO:0005524">
    <property type="term" value="F:ATP binding"/>
    <property type="evidence" value="ECO:0007669"/>
    <property type="project" value="UniProtKB-KW"/>
</dbReference>
<dbReference type="NCBIfam" id="TIGR01064">
    <property type="entry name" value="pyruv_kin"/>
    <property type="match status" value="1"/>
</dbReference>
<dbReference type="InterPro" id="IPR040442">
    <property type="entry name" value="Pyrv_kinase-like_dom_sf"/>
</dbReference>
<evidence type="ECO:0000256" key="6">
    <source>
        <dbReference type="ARBA" id="ARBA00018587"/>
    </source>
</evidence>
<evidence type="ECO:0000313" key="19">
    <source>
        <dbReference type="EMBL" id="QJR98268.1"/>
    </source>
</evidence>
<dbReference type="InterPro" id="IPR036918">
    <property type="entry name" value="Pyrv_Knase_C_sf"/>
</dbReference>
<evidence type="ECO:0000256" key="13">
    <source>
        <dbReference type="ARBA" id="ARBA00023152"/>
    </source>
</evidence>